<evidence type="ECO:0000313" key="2">
    <source>
        <dbReference type="Proteomes" id="UP000265520"/>
    </source>
</evidence>
<keyword evidence="1" id="KW-0695">RNA-directed DNA polymerase</keyword>
<sequence length="73" mass="8357">MVERVWRGLNVAGWMGFILTEKLKGLKAHLKTWHKEEYGGGDERLSVLIEDIKDLDIRGELVGLAPQEVNLRK</sequence>
<feature type="non-terminal residue" evidence="1">
    <location>
        <position position="73"/>
    </location>
</feature>
<name>A0A392RS48_9FABA</name>
<comment type="caution">
    <text evidence="1">The sequence shown here is derived from an EMBL/GenBank/DDBJ whole genome shotgun (WGS) entry which is preliminary data.</text>
</comment>
<keyword evidence="1" id="KW-0808">Transferase</keyword>
<protein>
    <submittedName>
        <fullName evidence="1">RNA-directed DNA polymerase (Reverse transcriptase)</fullName>
    </submittedName>
</protein>
<organism evidence="1 2">
    <name type="scientific">Trifolium medium</name>
    <dbReference type="NCBI Taxonomy" id="97028"/>
    <lineage>
        <taxon>Eukaryota</taxon>
        <taxon>Viridiplantae</taxon>
        <taxon>Streptophyta</taxon>
        <taxon>Embryophyta</taxon>
        <taxon>Tracheophyta</taxon>
        <taxon>Spermatophyta</taxon>
        <taxon>Magnoliopsida</taxon>
        <taxon>eudicotyledons</taxon>
        <taxon>Gunneridae</taxon>
        <taxon>Pentapetalae</taxon>
        <taxon>rosids</taxon>
        <taxon>fabids</taxon>
        <taxon>Fabales</taxon>
        <taxon>Fabaceae</taxon>
        <taxon>Papilionoideae</taxon>
        <taxon>50 kb inversion clade</taxon>
        <taxon>NPAAA clade</taxon>
        <taxon>Hologalegina</taxon>
        <taxon>IRL clade</taxon>
        <taxon>Trifolieae</taxon>
        <taxon>Trifolium</taxon>
    </lineage>
</organism>
<keyword evidence="1" id="KW-0548">Nucleotidyltransferase</keyword>
<evidence type="ECO:0000313" key="1">
    <source>
        <dbReference type="EMBL" id="MCI38924.1"/>
    </source>
</evidence>
<keyword evidence="2" id="KW-1185">Reference proteome</keyword>
<dbReference type="GO" id="GO:0003964">
    <property type="term" value="F:RNA-directed DNA polymerase activity"/>
    <property type="evidence" value="ECO:0007669"/>
    <property type="project" value="UniProtKB-KW"/>
</dbReference>
<reference evidence="1 2" key="1">
    <citation type="journal article" date="2018" name="Front. Plant Sci.">
        <title>Red Clover (Trifolium pratense) and Zigzag Clover (T. medium) - A Picture of Genomic Similarities and Differences.</title>
        <authorList>
            <person name="Dluhosova J."/>
            <person name="Istvanek J."/>
            <person name="Nedelnik J."/>
            <person name="Repkova J."/>
        </authorList>
    </citation>
    <scope>NUCLEOTIDE SEQUENCE [LARGE SCALE GENOMIC DNA]</scope>
    <source>
        <strain evidence="2">cv. 10/8</strain>
        <tissue evidence="1">Leaf</tissue>
    </source>
</reference>
<accession>A0A392RS48</accession>
<dbReference type="Proteomes" id="UP000265520">
    <property type="component" value="Unassembled WGS sequence"/>
</dbReference>
<proteinExistence type="predicted"/>
<dbReference type="AlphaFoldDB" id="A0A392RS48"/>
<dbReference type="EMBL" id="LXQA010261521">
    <property type="protein sequence ID" value="MCI38924.1"/>
    <property type="molecule type" value="Genomic_DNA"/>
</dbReference>